<keyword evidence="2" id="KW-1185">Reference proteome</keyword>
<dbReference type="EMBL" id="PPEK01000007">
    <property type="protein sequence ID" value="PNV67548.1"/>
    <property type="molecule type" value="Genomic_DNA"/>
</dbReference>
<dbReference type="AlphaFoldDB" id="A0A2K2UBG6"/>
<dbReference type="RefSeq" id="WP_103265059.1">
    <property type="nucleotide sequence ID" value="NZ_CABMLE010000007.1"/>
</dbReference>
<dbReference type="SUPFAM" id="SSF89155">
    <property type="entry name" value="TorD-like"/>
    <property type="match status" value="1"/>
</dbReference>
<evidence type="ECO:0000313" key="1">
    <source>
        <dbReference type="EMBL" id="PNV67548.1"/>
    </source>
</evidence>
<dbReference type="InterPro" id="IPR036411">
    <property type="entry name" value="TorD-like_sf"/>
</dbReference>
<organism evidence="1 2">
    <name type="scientific">Enteroscipio rubneri</name>
    <dbReference type="NCBI Taxonomy" id="2070686"/>
    <lineage>
        <taxon>Bacteria</taxon>
        <taxon>Bacillati</taxon>
        <taxon>Actinomycetota</taxon>
        <taxon>Coriobacteriia</taxon>
        <taxon>Eggerthellales</taxon>
        <taxon>Eggerthellaceae</taxon>
        <taxon>Enteroscipio</taxon>
    </lineage>
</organism>
<dbReference type="Pfam" id="PF02613">
    <property type="entry name" value="Nitrate_red_del"/>
    <property type="match status" value="1"/>
</dbReference>
<reference evidence="2" key="1">
    <citation type="submission" date="2018-01" db="EMBL/GenBank/DDBJ databases">
        <title>Rubneribacter badeniensis gen. nov., sp. nov., and Colonibacter rubneri, gen. nov., sp. nov., WGS of new members of the Eggerthellaceae.</title>
        <authorList>
            <person name="Danylec N."/>
            <person name="Stoll D.A."/>
            <person name="Doetsch A."/>
            <person name="Kulling S.E."/>
            <person name="Huch M."/>
        </authorList>
    </citation>
    <scope>NUCLEOTIDE SEQUENCE [LARGE SCALE GENOMIC DNA]</scope>
    <source>
        <strain evidence="2">ResAG-96</strain>
    </source>
</reference>
<dbReference type="Proteomes" id="UP000236197">
    <property type="component" value="Unassembled WGS sequence"/>
</dbReference>
<comment type="caution">
    <text evidence="1">The sequence shown here is derived from an EMBL/GenBank/DDBJ whole genome shotgun (WGS) entry which is preliminary data.</text>
</comment>
<protein>
    <recommendedName>
        <fullName evidence="3">Molecular chaperone TorD</fullName>
    </recommendedName>
</protein>
<proteinExistence type="predicted"/>
<accession>A0A2K2UBG6</accession>
<name>A0A2K2UBG6_9ACTN</name>
<dbReference type="OrthoDB" id="3174158at2"/>
<dbReference type="Gene3D" id="1.10.3480.10">
    <property type="entry name" value="TorD-like"/>
    <property type="match status" value="1"/>
</dbReference>
<dbReference type="InterPro" id="IPR020945">
    <property type="entry name" value="DMSO/NO3_reduct_chaperone"/>
</dbReference>
<gene>
    <name evidence="1" type="ORF">C2L71_06960</name>
</gene>
<sequence length="205" mass="22403">MEQIGNDSLAAASVYALFASVLSNEPDAQQVERMGLLLEAAGAEAPGDVAVGEELVHRFHDRLVVAVSPLYVPAVESCMADARQGEDGRLEPGHVDGRRMTEVLACYRMYGFDPRALNGFGPLVGSMRPDHLVAELAFMAHLRRVQAAGNVRGRAAGAFAEEFLERHLRHWTPTLCAFARQRDDDVYVRLFDAVQRWVGLDAAAG</sequence>
<evidence type="ECO:0000313" key="2">
    <source>
        <dbReference type="Proteomes" id="UP000236197"/>
    </source>
</evidence>
<evidence type="ECO:0008006" key="3">
    <source>
        <dbReference type="Google" id="ProtNLM"/>
    </source>
</evidence>